<name>A0A7R9JQM8_TIMGE</name>
<dbReference type="EMBL" id="OE839325">
    <property type="protein sequence ID" value="CAD7586776.1"/>
    <property type="molecule type" value="Genomic_DNA"/>
</dbReference>
<reference evidence="1" key="1">
    <citation type="submission" date="2020-11" db="EMBL/GenBank/DDBJ databases">
        <authorList>
            <person name="Tran Van P."/>
        </authorList>
    </citation>
    <scope>NUCLEOTIDE SEQUENCE</scope>
</reference>
<proteinExistence type="predicted"/>
<gene>
    <name evidence="1" type="ORF">TGEB3V08_LOCUS1069</name>
</gene>
<accession>A0A7R9JQM8</accession>
<protein>
    <submittedName>
        <fullName evidence="1">Uncharacterized protein</fullName>
    </submittedName>
</protein>
<evidence type="ECO:0000313" key="1">
    <source>
        <dbReference type="EMBL" id="CAD7586776.1"/>
    </source>
</evidence>
<organism evidence="1">
    <name type="scientific">Timema genevievae</name>
    <name type="common">Walking stick</name>
    <dbReference type="NCBI Taxonomy" id="629358"/>
    <lineage>
        <taxon>Eukaryota</taxon>
        <taxon>Metazoa</taxon>
        <taxon>Ecdysozoa</taxon>
        <taxon>Arthropoda</taxon>
        <taxon>Hexapoda</taxon>
        <taxon>Insecta</taxon>
        <taxon>Pterygota</taxon>
        <taxon>Neoptera</taxon>
        <taxon>Polyneoptera</taxon>
        <taxon>Phasmatodea</taxon>
        <taxon>Timematodea</taxon>
        <taxon>Timematoidea</taxon>
        <taxon>Timematidae</taxon>
        <taxon>Timema</taxon>
    </lineage>
</organism>
<sequence>MSRKTNFSRLSVMLVEYSISDLGAVLGAQRHRPGTAPREVVLCISHSLLRSFNIMKPRSEDWAVAIAFLQKDPAQKKKVKQTSSSSSGSVSWLPDWLGLVVLPGLSSSDTAPPPPRRRRRTFLCSSVSDLLRPIPLSIGGWAHQTPPEIIGWLRPCANVYVKVLVDSKRRLPSSQQT</sequence>
<dbReference type="AlphaFoldDB" id="A0A7R9JQM8"/>